<dbReference type="SUPFAM" id="SSF54277">
    <property type="entry name" value="CAD &amp; PB1 domains"/>
    <property type="match status" value="1"/>
</dbReference>
<evidence type="ECO:0000313" key="3">
    <source>
        <dbReference type="EMBL" id="CAI8609860.1"/>
    </source>
</evidence>
<feature type="domain" description="PB1" evidence="2">
    <location>
        <begin position="4"/>
        <end position="87"/>
    </location>
</feature>
<dbReference type="Pfam" id="PF00564">
    <property type="entry name" value="PB1"/>
    <property type="match status" value="1"/>
</dbReference>
<organism evidence="3 4">
    <name type="scientific">Vicia faba</name>
    <name type="common">Broad bean</name>
    <name type="synonym">Faba vulgaris</name>
    <dbReference type="NCBI Taxonomy" id="3906"/>
    <lineage>
        <taxon>Eukaryota</taxon>
        <taxon>Viridiplantae</taxon>
        <taxon>Streptophyta</taxon>
        <taxon>Embryophyta</taxon>
        <taxon>Tracheophyta</taxon>
        <taxon>Spermatophyta</taxon>
        <taxon>Magnoliopsida</taxon>
        <taxon>eudicotyledons</taxon>
        <taxon>Gunneridae</taxon>
        <taxon>Pentapetalae</taxon>
        <taxon>rosids</taxon>
        <taxon>fabids</taxon>
        <taxon>Fabales</taxon>
        <taxon>Fabaceae</taxon>
        <taxon>Papilionoideae</taxon>
        <taxon>50 kb inversion clade</taxon>
        <taxon>NPAAA clade</taxon>
        <taxon>Hologalegina</taxon>
        <taxon>IRL clade</taxon>
        <taxon>Fabeae</taxon>
        <taxon>Vicia</taxon>
    </lineage>
</organism>
<proteinExistence type="predicted"/>
<dbReference type="AlphaFoldDB" id="A0AAV1AGW1"/>
<dbReference type="PANTHER" id="PTHR20930">
    <property type="entry name" value="OVARIAN CARCINOMA ANTIGEN CA125-RELATED"/>
    <property type="match status" value="1"/>
</dbReference>
<accession>A0AAV1AGW1</accession>
<dbReference type="Gene3D" id="3.10.20.90">
    <property type="entry name" value="Phosphatidylinositol 3-kinase Catalytic Subunit, Chain A, domain 1"/>
    <property type="match status" value="1"/>
</dbReference>
<reference evidence="3 4" key="1">
    <citation type="submission" date="2023-01" db="EMBL/GenBank/DDBJ databases">
        <authorList>
            <person name="Kreplak J."/>
        </authorList>
    </citation>
    <scope>NUCLEOTIDE SEQUENCE [LARGE SCALE GENOMIC DNA]</scope>
</reference>
<dbReference type="InterPro" id="IPR053793">
    <property type="entry name" value="PB1-like"/>
</dbReference>
<protein>
    <recommendedName>
        <fullName evidence="2">PB1 domain-containing protein</fullName>
    </recommendedName>
</protein>
<keyword evidence="4" id="KW-1185">Reference proteome</keyword>
<gene>
    <name evidence="3" type="ORF">VFH_IV153920</name>
</gene>
<name>A0AAV1AGW1_VICFA</name>
<dbReference type="PANTHER" id="PTHR20930:SF0">
    <property type="entry name" value="PROTEIN ILRUN"/>
    <property type="match status" value="1"/>
</dbReference>
<dbReference type="SMART" id="SM00666">
    <property type="entry name" value="PB1"/>
    <property type="match status" value="1"/>
</dbReference>
<evidence type="ECO:0000256" key="1">
    <source>
        <dbReference type="ARBA" id="ARBA00011726"/>
    </source>
</evidence>
<dbReference type="Proteomes" id="UP001157006">
    <property type="component" value="Chromosome 4"/>
</dbReference>
<evidence type="ECO:0000313" key="4">
    <source>
        <dbReference type="Proteomes" id="UP001157006"/>
    </source>
</evidence>
<sequence length="153" mass="17631">MVSALLIKVKFGNSFRRINVPVDESYQINLNMVSLRDKIRSMFNFTADESFNMTYVAEDGDVKNLVNDDDLHDAISMQIIFLRIDVHGDGLFPNKFSQWINTIDEAFDITGWNKYMSPISAGISDVVVMVKFENAWRRIDVDLDENNQIILNM</sequence>
<comment type="subunit">
    <text evidence="1">Homodimers and heterodimers.</text>
</comment>
<evidence type="ECO:0000259" key="2">
    <source>
        <dbReference type="PROSITE" id="PS51745"/>
    </source>
</evidence>
<dbReference type="EMBL" id="OX451739">
    <property type="protein sequence ID" value="CAI8609860.1"/>
    <property type="molecule type" value="Genomic_DNA"/>
</dbReference>
<dbReference type="InterPro" id="IPR000270">
    <property type="entry name" value="PB1_dom"/>
</dbReference>
<dbReference type="PROSITE" id="PS51745">
    <property type="entry name" value="PB1"/>
    <property type="match status" value="1"/>
</dbReference>